<dbReference type="EMBL" id="SWLB01000021">
    <property type="protein sequence ID" value="KAF3324845.1"/>
    <property type="molecule type" value="Genomic_DNA"/>
</dbReference>
<dbReference type="InterPro" id="IPR007117">
    <property type="entry name" value="Expansin_CBD"/>
</dbReference>
<dbReference type="PANTHER" id="PTHR31692">
    <property type="entry name" value="EXPANSIN-B3"/>
    <property type="match status" value="1"/>
</dbReference>
<evidence type="ECO:0000313" key="5">
    <source>
        <dbReference type="Proteomes" id="UP000623129"/>
    </source>
</evidence>
<dbReference type="Pfam" id="PF01357">
    <property type="entry name" value="Expansin_C"/>
    <property type="match status" value="1"/>
</dbReference>
<comment type="caution">
    <text evidence="4">The sequence shown here is derived from an EMBL/GenBank/DDBJ whole genome shotgun (WGS) entry which is preliminary data.</text>
</comment>
<dbReference type="Proteomes" id="UP000623129">
    <property type="component" value="Unassembled WGS sequence"/>
</dbReference>
<keyword evidence="5" id="KW-1185">Reference proteome</keyword>
<keyword evidence="2" id="KW-0964">Secreted</keyword>
<protein>
    <submittedName>
        <fullName evidence="4">Expansin-like A2</fullName>
    </submittedName>
</protein>
<dbReference type="InterPro" id="IPR036749">
    <property type="entry name" value="Expansin_CBD_sf"/>
</dbReference>
<sequence>MSRTPCEYNKNLSIRVEERSRKPGHLTIKFLYQGGQTDVMAVEVAQAKQKMKCIRDKERNSVIGKRPTQLMRWTSFKLK</sequence>
<reference evidence="4" key="1">
    <citation type="submission" date="2020-01" db="EMBL/GenBank/DDBJ databases">
        <title>Genome sequence of Kobresia littledalei, the first chromosome-level genome in the family Cyperaceae.</title>
        <authorList>
            <person name="Qu G."/>
        </authorList>
    </citation>
    <scope>NUCLEOTIDE SEQUENCE</scope>
    <source>
        <strain evidence="4">C.B.Clarke</strain>
        <tissue evidence="4">Leaf</tissue>
    </source>
</reference>
<proteinExistence type="predicted"/>
<gene>
    <name evidence="4" type="ORF">FCM35_KLT11002</name>
</gene>
<dbReference type="OrthoDB" id="10502790at2759"/>
<organism evidence="4 5">
    <name type="scientific">Carex littledalei</name>
    <dbReference type="NCBI Taxonomy" id="544730"/>
    <lineage>
        <taxon>Eukaryota</taxon>
        <taxon>Viridiplantae</taxon>
        <taxon>Streptophyta</taxon>
        <taxon>Embryophyta</taxon>
        <taxon>Tracheophyta</taxon>
        <taxon>Spermatophyta</taxon>
        <taxon>Magnoliopsida</taxon>
        <taxon>Liliopsida</taxon>
        <taxon>Poales</taxon>
        <taxon>Cyperaceae</taxon>
        <taxon>Cyperoideae</taxon>
        <taxon>Cariceae</taxon>
        <taxon>Carex</taxon>
        <taxon>Carex subgen. Euthyceras</taxon>
    </lineage>
</organism>
<evidence type="ECO:0000256" key="1">
    <source>
        <dbReference type="ARBA" id="ARBA00004613"/>
    </source>
</evidence>
<evidence type="ECO:0000256" key="2">
    <source>
        <dbReference type="ARBA" id="ARBA00022525"/>
    </source>
</evidence>
<dbReference type="Gene3D" id="2.60.40.760">
    <property type="entry name" value="Expansin, cellulose-binding-like domain"/>
    <property type="match status" value="1"/>
</dbReference>
<name>A0A833QHJ4_9POAL</name>
<feature type="domain" description="Expansin-like CBD" evidence="3">
    <location>
        <begin position="14"/>
        <end position="49"/>
    </location>
</feature>
<dbReference type="AlphaFoldDB" id="A0A833QHJ4"/>
<accession>A0A833QHJ4</accession>
<dbReference type="PANTHER" id="PTHR31692:SF4">
    <property type="entry name" value="EXPANSIN-LIKE A1-RELATED"/>
    <property type="match status" value="1"/>
</dbReference>
<dbReference type="SUPFAM" id="SSF49590">
    <property type="entry name" value="PHL pollen allergen"/>
    <property type="match status" value="1"/>
</dbReference>
<evidence type="ECO:0000313" key="4">
    <source>
        <dbReference type="EMBL" id="KAF3324845.1"/>
    </source>
</evidence>
<comment type="subcellular location">
    <subcellularLocation>
        <location evidence="1">Secreted</location>
    </subcellularLocation>
</comment>
<evidence type="ECO:0000259" key="3">
    <source>
        <dbReference type="Pfam" id="PF01357"/>
    </source>
</evidence>